<dbReference type="EMBL" id="JBHUFU010000004">
    <property type="protein sequence ID" value="MFD1829870.1"/>
    <property type="molecule type" value="Genomic_DNA"/>
</dbReference>
<dbReference type="InterPro" id="IPR016181">
    <property type="entry name" value="Acyl_CoA_acyltransferase"/>
</dbReference>
<evidence type="ECO:0000256" key="2">
    <source>
        <dbReference type="ARBA" id="ARBA00023315"/>
    </source>
</evidence>
<dbReference type="PANTHER" id="PTHR43072">
    <property type="entry name" value="N-ACETYLTRANSFERASE"/>
    <property type="match status" value="1"/>
</dbReference>
<sequence length="171" mass="19073">MLTHPILAGTRPARVEDWPLIDAFHHRSSRSALYRRWGRTHVLRRDIERLLAHCDSWISLDPHNGEVIALTCAGPLSREPGVVDLGLQVADIHQRRGIGTALARHAAQHAQARGAHTLSAYTEASNTPMLHLLRRLGPMRHTYDGTHLDIRIPLDRAAASGTLSDTEHSRH</sequence>
<dbReference type="GO" id="GO:0016746">
    <property type="term" value="F:acyltransferase activity"/>
    <property type="evidence" value="ECO:0007669"/>
    <property type="project" value="UniProtKB-KW"/>
</dbReference>
<evidence type="ECO:0000256" key="1">
    <source>
        <dbReference type="ARBA" id="ARBA00022679"/>
    </source>
</evidence>
<evidence type="ECO:0000313" key="4">
    <source>
        <dbReference type="EMBL" id="MFD1829870.1"/>
    </source>
</evidence>
<dbReference type="InterPro" id="IPR000182">
    <property type="entry name" value="GNAT_dom"/>
</dbReference>
<name>A0ABW4PIU7_9ACTN</name>
<dbReference type="SUPFAM" id="SSF55729">
    <property type="entry name" value="Acyl-CoA N-acyltransferases (Nat)"/>
    <property type="match status" value="1"/>
</dbReference>
<keyword evidence="5" id="KW-1185">Reference proteome</keyword>
<dbReference type="Pfam" id="PF00583">
    <property type="entry name" value="Acetyltransf_1"/>
    <property type="match status" value="1"/>
</dbReference>
<organism evidence="4 5">
    <name type="scientific">Streptomyces desertarenae</name>
    <dbReference type="NCBI Taxonomy" id="2666184"/>
    <lineage>
        <taxon>Bacteria</taxon>
        <taxon>Bacillati</taxon>
        <taxon>Actinomycetota</taxon>
        <taxon>Actinomycetes</taxon>
        <taxon>Kitasatosporales</taxon>
        <taxon>Streptomycetaceae</taxon>
        <taxon>Streptomyces</taxon>
    </lineage>
</organism>
<evidence type="ECO:0000313" key="5">
    <source>
        <dbReference type="Proteomes" id="UP001597365"/>
    </source>
</evidence>
<keyword evidence="1 4" id="KW-0808">Transferase</keyword>
<keyword evidence="2 4" id="KW-0012">Acyltransferase</keyword>
<evidence type="ECO:0000259" key="3">
    <source>
        <dbReference type="PROSITE" id="PS51186"/>
    </source>
</evidence>
<dbReference type="PANTHER" id="PTHR43072:SF23">
    <property type="entry name" value="UPF0039 PROTEIN C11D3.02C"/>
    <property type="match status" value="1"/>
</dbReference>
<gene>
    <name evidence="4" type="ORF">ACFSJS_09350</name>
</gene>
<reference evidence="5" key="1">
    <citation type="journal article" date="2019" name="Int. J. Syst. Evol. Microbiol.">
        <title>The Global Catalogue of Microorganisms (GCM) 10K type strain sequencing project: providing services to taxonomists for standard genome sequencing and annotation.</title>
        <authorList>
            <consortium name="The Broad Institute Genomics Platform"/>
            <consortium name="The Broad Institute Genome Sequencing Center for Infectious Disease"/>
            <person name="Wu L."/>
            <person name="Ma J."/>
        </authorList>
    </citation>
    <scope>NUCLEOTIDE SEQUENCE [LARGE SCALE GENOMIC DNA]</scope>
    <source>
        <strain evidence="5">CGMCC 4.7455</strain>
    </source>
</reference>
<feature type="domain" description="N-acetyltransferase" evidence="3">
    <location>
        <begin position="8"/>
        <end position="155"/>
    </location>
</feature>
<comment type="caution">
    <text evidence="4">The sequence shown here is derived from an EMBL/GenBank/DDBJ whole genome shotgun (WGS) entry which is preliminary data.</text>
</comment>
<dbReference type="Proteomes" id="UP001597365">
    <property type="component" value="Unassembled WGS sequence"/>
</dbReference>
<dbReference type="Gene3D" id="3.40.630.30">
    <property type="match status" value="1"/>
</dbReference>
<dbReference type="RefSeq" id="WP_380898833.1">
    <property type="nucleotide sequence ID" value="NZ_JBHUFU010000004.1"/>
</dbReference>
<protein>
    <submittedName>
        <fullName evidence="4">GNAT family N-acetyltransferase</fullName>
        <ecNumber evidence="4">2.3.-.-</ecNumber>
    </submittedName>
</protein>
<accession>A0ABW4PIU7</accession>
<dbReference type="EC" id="2.3.-.-" evidence="4"/>
<proteinExistence type="predicted"/>
<dbReference type="PROSITE" id="PS51186">
    <property type="entry name" value="GNAT"/>
    <property type="match status" value="1"/>
</dbReference>